<dbReference type="InterPro" id="IPR032710">
    <property type="entry name" value="NTF2-like_dom_sf"/>
</dbReference>
<dbReference type="Pfam" id="PF13474">
    <property type="entry name" value="SnoaL_3"/>
    <property type="match status" value="1"/>
</dbReference>
<organism evidence="2">
    <name type="scientific">hydrothermal vent metagenome</name>
    <dbReference type="NCBI Taxonomy" id="652676"/>
    <lineage>
        <taxon>unclassified sequences</taxon>
        <taxon>metagenomes</taxon>
        <taxon>ecological metagenomes</taxon>
    </lineage>
</organism>
<dbReference type="PANTHER" id="PTHR34957:SF1">
    <property type="entry name" value="NUCLEAR TRANSPORT FACTOR 2 (NTF2) FAMILY PROTEIN"/>
    <property type="match status" value="1"/>
</dbReference>
<sequence length="138" mass="15717">MSVEQKVLEINENFYQAFNRGDLNLMRSVWAQKDSIVCIHPGWEVIRGIDIIIQSWENIFAGSENLEIKLSDIKVTGDGGMVWVSCQENLFAMSMSGVQVSKVHATNLFEKIENHWKMVLHHASSVPQLSRQEQISTN</sequence>
<dbReference type="PANTHER" id="PTHR34957">
    <property type="entry name" value="NUCLEAR TRANSPORT FACTOR 2 (NTF2) FAMILY PROTEIN"/>
    <property type="match status" value="1"/>
</dbReference>
<evidence type="ECO:0000259" key="1">
    <source>
        <dbReference type="Pfam" id="PF13474"/>
    </source>
</evidence>
<dbReference type="Gene3D" id="3.10.450.50">
    <property type="match status" value="1"/>
</dbReference>
<protein>
    <submittedName>
        <fullName evidence="2">Alternative dihydrofolate reductase 3</fullName>
    </submittedName>
</protein>
<feature type="domain" description="SnoaL-like" evidence="1">
    <location>
        <begin position="7"/>
        <end position="126"/>
    </location>
</feature>
<gene>
    <name evidence="2" type="ORF">MNBD_NITROSPINAE05-68</name>
</gene>
<dbReference type="EMBL" id="UOGG01000239">
    <property type="protein sequence ID" value="VAX33244.1"/>
    <property type="molecule type" value="Genomic_DNA"/>
</dbReference>
<dbReference type="SUPFAM" id="SSF54427">
    <property type="entry name" value="NTF2-like"/>
    <property type="match status" value="1"/>
</dbReference>
<dbReference type="AlphaFoldDB" id="A0A3B1DAU0"/>
<evidence type="ECO:0000313" key="2">
    <source>
        <dbReference type="EMBL" id="VAX33244.1"/>
    </source>
</evidence>
<reference evidence="2" key="1">
    <citation type="submission" date="2018-06" db="EMBL/GenBank/DDBJ databases">
        <authorList>
            <person name="Zhirakovskaya E."/>
        </authorList>
    </citation>
    <scope>NUCLEOTIDE SEQUENCE</scope>
</reference>
<accession>A0A3B1DAU0</accession>
<name>A0A3B1DAU0_9ZZZZ</name>
<dbReference type="InterPro" id="IPR037401">
    <property type="entry name" value="SnoaL-like"/>
</dbReference>
<proteinExistence type="predicted"/>